<sequence length="102" mass="11019">MEASSNGVVAGSSTTAAGRVNNISGLFSFLELLMASFVNCLGFNYEYSNDDDDDDDDPRGRRLIRTGALTPMLLKRPPPRPVVKPGHGPQTNGLKLAIRRNS</sequence>
<feature type="region of interest" description="Disordered" evidence="1">
    <location>
        <begin position="74"/>
        <end position="102"/>
    </location>
</feature>
<accession>A0AAV7EV73</accession>
<name>A0AAV7EV73_ARIFI</name>
<keyword evidence="3" id="KW-1185">Reference proteome</keyword>
<protein>
    <submittedName>
        <fullName evidence="2">Uncharacterized protein</fullName>
    </submittedName>
</protein>
<reference evidence="2 3" key="1">
    <citation type="submission" date="2021-07" db="EMBL/GenBank/DDBJ databases">
        <title>The Aristolochia fimbriata genome: insights into angiosperm evolution, floral development and chemical biosynthesis.</title>
        <authorList>
            <person name="Jiao Y."/>
        </authorList>
    </citation>
    <scope>NUCLEOTIDE SEQUENCE [LARGE SCALE GENOMIC DNA]</scope>
    <source>
        <strain evidence="2">IBCAS-2021</strain>
        <tissue evidence="2">Leaf</tissue>
    </source>
</reference>
<gene>
    <name evidence="2" type="ORF">H6P81_011153</name>
</gene>
<evidence type="ECO:0000313" key="2">
    <source>
        <dbReference type="EMBL" id="KAG9451188.1"/>
    </source>
</evidence>
<dbReference type="Proteomes" id="UP000825729">
    <property type="component" value="Unassembled WGS sequence"/>
</dbReference>
<organism evidence="2 3">
    <name type="scientific">Aristolochia fimbriata</name>
    <name type="common">White veined hardy Dutchman's pipe vine</name>
    <dbReference type="NCBI Taxonomy" id="158543"/>
    <lineage>
        <taxon>Eukaryota</taxon>
        <taxon>Viridiplantae</taxon>
        <taxon>Streptophyta</taxon>
        <taxon>Embryophyta</taxon>
        <taxon>Tracheophyta</taxon>
        <taxon>Spermatophyta</taxon>
        <taxon>Magnoliopsida</taxon>
        <taxon>Magnoliidae</taxon>
        <taxon>Piperales</taxon>
        <taxon>Aristolochiaceae</taxon>
        <taxon>Aristolochia</taxon>
    </lineage>
</organism>
<dbReference type="EMBL" id="JAINDJ010000004">
    <property type="protein sequence ID" value="KAG9451188.1"/>
    <property type="molecule type" value="Genomic_DNA"/>
</dbReference>
<comment type="caution">
    <text evidence="2">The sequence shown here is derived from an EMBL/GenBank/DDBJ whole genome shotgun (WGS) entry which is preliminary data.</text>
</comment>
<proteinExistence type="predicted"/>
<evidence type="ECO:0000256" key="1">
    <source>
        <dbReference type="SAM" id="MobiDB-lite"/>
    </source>
</evidence>
<dbReference type="AlphaFoldDB" id="A0AAV7EV73"/>
<evidence type="ECO:0000313" key="3">
    <source>
        <dbReference type="Proteomes" id="UP000825729"/>
    </source>
</evidence>